<gene>
    <name evidence="1" type="ORF">HELGO_WM47927</name>
</gene>
<name>A0A6S6SYL3_9BACT</name>
<dbReference type="EMBL" id="CACVAW010000039">
    <property type="protein sequence ID" value="CAA6809617.1"/>
    <property type="molecule type" value="Genomic_DNA"/>
</dbReference>
<sequence length="158" mass="17792">MKIVFCFIALFILGCAGYEPISKLNKSIFKDEIYAEVIVDKKNPRNSIQIQNSINQIIISKFDAKISKNPDATNMIIETKNISFEPISYDQNGYIVAYQSIVELGVTYNKETTFHKGTFNFNIEAESSITESKRFQAIKEASSKAIDSFISAIIVKSL</sequence>
<organism evidence="1">
    <name type="scientific">uncultured Campylobacterales bacterium</name>
    <dbReference type="NCBI Taxonomy" id="352960"/>
    <lineage>
        <taxon>Bacteria</taxon>
        <taxon>Pseudomonadati</taxon>
        <taxon>Campylobacterota</taxon>
        <taxon>Epsilonproteobacteria</taxon>
        <taxon>Campylobacterales</taxon>
        <taxon>environmental samples</taxon>
    </lineage>
</organism>
<proteinExistence type="predicted"/>
<accession>A0A6S6SYL3</accession>
<dbReference type="AlphaFoldDB" id="A0A6S6SYL3"/>
<evidence type="ECO:0000313" key="1">
    <source>
        <dbReference type="EMBL" id="CAA6809617.1"/>
    </source>
</evidence>
<protein>
    <submittedName>
        <fullName evidence="1">Uncharacterized protein</fullName>
    </submittedName>
</protein>
<reference evidence="1" key="1">
    <citation type="submission" date="2020-01" db="EMBL/GenBank/DDBJ databases">
        <authorList>
            <person name="Meier V. D."/>
            <person name="Meier V D."/>
        </authorList>
    </citation>
    <scope>NUCLEOTIDE SEQUENCE</scope>
    <source>
        <strain evidence="1">HLG_WM_MAG_12</strain>
    </source>
</reference>
<dbReference type="PROSITE" id="PS51257">
    <property type="entry name" value="PROKAR_LIPOPROTEIN"/>
    <property type="match status" value="1"/>
</dbReference>